<gene>
    <name evidence="3" type="ORF">LTR84_010819</name>
</gene>
<dbReference type="PANTHER" id="PTHR28022">
    <property type="entry name" value="GPI MANNOSYLTRANSFERASE 2 SUBUNIT PGA1"/>
    <property type="match status" value="1"/>
</dbReference>
<keyword evidence="1" id="KW-0812">Transmembrane</keyword>
<keyword evidence="1" id="KW-0472">Membrane</keyword>
<accession>A0AAV9NL50</accession>
<dbReference type="GO" id="GO:0005789">
    <property type="term" value="C:endoplasmic reticulum membrane"/>
    <property type="evidence" value="ECO:0007669"/>
    <property type="project" value="TreeGrafter"/>
</dbReference>
<organism evidence="3 4">
    <name type="scientific">Exophiala bonariae</name>
    <dbReference type="NCBI Taxonomy" id="1690606"/>
    <lineage>
        <taxon>Eukaryota</taxon>
        <taxon>Fungi</taxon>
        <taxon>Dikarya</taxon>
        <taxon>Ascomycota</taxon>
        <taxon>Pezizomycotina</taxon>
        <taxon>Eurotiomycetes</taxon>
        <taxon>Chaetothyriomycetidae</taxon>
        <taxon>Chaetothyriales</taxon>
        <taxon>Herpotrichiellaceae</taxon>
        <taxon>Exophiala</taxon>
    </lineage>
</organism>
<evidence type="ECO:0000313" key="3">
    <source>
        <dbReference type="EMBL" id="KAK5058556.1"/>
    </source>
</evidence>
<evidence type="ECO:0000256" key="2">
    <source>
        <dbReference type="SAM" id="SignalP"/>
    </source>
</evidence>
<dbReference type="Proteomes" id="UP001358417">
    <property type="component" value="Unassembled WGS sequence"/>
</dbReference>
<dbReference type="GO" id="GO:0031501">
    <property type="term" value="C:mannosyltransferase complex"/>
    <property type="evidence" value="ECO:0007669"/>
    <property type="project" value="TreeGrafter"/>
</dbReference>
<dbReference type="PANTHER" id="PTHR28022:SF1">
    <property type="entry name" value="GPI MANNOSYLTRANSFERASE 2 SUBUNIT PGA1"/>
    <property type="match status" value="1"/>
</dbReference>
<name>A0AAV9NL50_9EURO</name>
<dbReference type="GO" id="GO:0006506">
    <property type="term" value="P:GPI anchor biosynthetic process"/>
    <property type="evidence" value="ECO:0007669"/>
    <property type="project" value="TreeGrafter"/>
</dbReference>
<keyword evidence="4" id="KW-1185">Reference proteome</keyword>
<sequence length="238" mass="26851">MSRLTVLALVLWSLHVTANVEKVIFTAPDAQPKIQDASLDNLFLTTLSESYPSVRTYINASFPTNTSTKGTESWFLLDGLVPHRRYEVRICWAATQPTSFWLDTYMVNTAFSDASLISSLSTYSYLRHDQLTSKDVQTLKDRQHKHDPNQETTILFLQIFAAADYFSLNQTLMDVVPPVAIDLILDPYVFNVLPKSLIPTGLYLGLIGIFAWFASSWILRHLFSNNSSAIIPPSKKVD</sequence>
<comment type="caution">
    <text evidence="3">The sequence shown here is derived from an EMBL/GenBank/DDBJ whole genome shotgun (WGS) entry which is preliminary data.</text>
</comment>
<keyword evidence="2" id="KW-0732">Signal</keyword>
<dbReference type="InterPro" id="IPR019433">
    <property type="entry name" value="GPI_ManTrfase_II_coact_Pga1"/>
</dbReference>
<feature type="signal peptide" evidence="2">
    <location>
        <begin position="1"/>
        <end position="18"/>
    </location>
</feature>
<protein>
    <submittedName>
        <fullName evidence="3">Uncharacterized protein</fullName>
    </submittedName>
</protein>
<keyword evidence="1" id="KW-1133">Transmembrane helix</keyword>
<dbReference type="EMBL" id="JAVRRD010000005">
    <property type="protein sequence ID" value="KAK5058556.1"/>
    <property type="molecule type" value="Genomic_DNA"/>
</dbReference>
<dbReference type="RefSeq" id="XP_064709079.1">
    <property type="nucleotide sequence ID" value="XM_064854353.1"/>
</dbReference>
<feature type="chain" id="PRO_5043956480" evidence="2">
    <location>
        <begin position="19"/>
        <end position="238"/>
    </location>
</feature>
<reference evidence="3 4" key="1">
    <citation type="submission" date="2023-08" db="EMBL/GenBank/DDBJ databases">
        <title>Black Yeasts Isolated from many extreme environments.</title>
        <authorList>
            <person name="Coleine C."/>
            <person name="Stajich J.E."/>
            <person name="Selbmann L."/>
        </authorList>
    </citation>
    <scope>NUCLEOTIDE SEQUENCE [LARGE SCALE GENOMIC DNA]</scope>
    <source>
        <strain evidence="3 4">CCFEE 5792</strain>
    </source>
</reference>
<dbReference type="GO" id="GO:0000030">
    <property type="term" value="F:mannosyltransferase activity"/>
    <property type="evidence" value="ECO:0007669"/>
    <property type="project" value="TreeGrafter"/>
</dbReference>
<feature type="transmembrane region" description="Helical" evidence="1">
    <location>
        <begin position="201"/>
        <end position="219"/>
    </location>
</feature>
<dbReference type="GeneID" id="89978974"/>
<evidence type="ECO:0000313" key="4">
    <source>
        <dbReference type="Proteomes" id="UP001358417"/>
    </source>
</evidence>
<dbReference type="AlphaFoldDB" id="A0AAV9NL50"/>
<evidence type="ECO:0000256" key="1">
    <source>
        <dbReference type="SAM" id="Phobius"/>
    </source>
</evidence>
<proteinExistence type="predicted"/>
<dbReference type="Pfam" id="PF10333">
    <property type="entry name" value="Pga1"/>
    <property type="match status" value="1"/>
</dbReference>